<gene>
    <name evidence="2" type="ORF">NEA10_09605</name>
</gene>
<protein>
    <recommendedName>
        <fullName evidence="4">Superfamily II DNA and RNA helicase</fullName>
    </recommendedName>
</protein>
<dbReference type="Proteomes" id="UP001056708">
    <property type="component" value="Chromosome"/>
</dbReference>
<dbReference type="RefSeq" id="WP_252665122.1">
    <property type="nucleotide sequence ID" value="NZ_CP098611.1"/>
</dbReference>
<evidence type="ECO:0000313" key="2">
    <source>
        <dbReference type="EMBL" id="USR92947.1"/>
    </source>
</evidence>
<name>A0ABY5AVX3_9CYAN</name>
<evidence type="ECO:0008006" key="4">
    <source>
        <dbReference type="Google" id="ProtNLM"/>
    </source>
</evidence>
<dbReference type="EMBL" id="CP098611">
    <property type="protein sequence ID" value="USR92947.1"/>
    <property type="molecule type" value="Genomic_DNA"/>
</dbReference>
<sequence>MWRRVLAGLLCISLIWSLGGELTSERSLLHPPLAQAATLSGGTYPIQQAQYNDENGEYQLVLLNTPAGQPPLFSSPDVQMMPLTEEEVAAGERSYLGFDNGQPVLHLATDFRIDYIHAVTETQPNPQTGEPQTVVVRQQSSFWSPFAGALAGQAIGSLLFSPSYYVPPMYQPGTTLRGYGGSGSSYSQAVESYQKKHNQPPAAVKNRQTLRTTGSLRNGSPGNRPGSSSVRPSGRATGSGIGASRLQGNGQRSSTVKQRGGGFGSGRSRSPSRSLGRRRR</sequence>
<feature type="compositionally biased region" description="Polar residues" evidence="1">
    <location>
        <begin position="206"/>
        <end position="216"/>
    </location>
</feature>
<organism evidence="2 3">
    <name type="scientific">Phormidium yuhuli AB48</name>
    <dbReference type="NCBI Taxonomy" id="2940671"/>
    <lineage>
        <taxon>Bacteria</taxon>
        <taxon>Bacillati</taxon>
        <taxon>Cyanobacteriota</taxon>
        <taxon>Cyanophyceae</taxon>
        <taxon>Oscillatoriophycideae</taxon>
        <taxon>Oscillatoriales</taxon>
        <taxon>Oscillatoriaceae</taxon>
        <taxon>Phormidium</taxon>
        <taxon>Phormidium yuhuli</taxon>
    </lineage>
</organism>
<feature type="compositionally biased region" description="Low complexity" evidence="1">
    <location>
        <begin position="217"/>
        <end position="235"/>
    </location>
</feature>
<evidence type="ECO:0000313" key="3">
    <source>
        <dbReference type="Proteomes" id="UP001056708"/>
    </source>
</evidence>
<proteinExistence type="predicted"/>
<feature type="region of interest" description="Disordered" evidence="1">
    <location>
        <begin position="181"/>
        <end position="280"/>
    </location>
</feature>
<reference evidence="2" key="1">
    <citation type="submission" date="2022-06" db="EMBL/GenBank/DDBJ databases">
        <title>Genome sequence of Phormidium yuhuli AB48 isolated from an industrial photobioreactor environment.</title>
        <authorList>
            <person name="Qiu Y."/>
            <person name="Noonan A.J.C."/>
            <person name="Dofher K."/>
            <person name="Koch M."/>
            <person name="Kieft B."/>
            <person name="Lin X."/>
            <person name="Ziels R.M."/>
            <person name="Hallam S.J."/>
        </authorList>
    </citation>
    <scope>NUCLEOTIDE SEQUENCE</scope>
    <source>
        <strain evidence="2">AB48</strain>
    </source>
</reference>
<feature type="compositionally biased region" description="Polar residues" evidence="1">
    <location>
        <begin position="246"/>
        <end position="257"/>
    </location>
</feature>
<keyword evidence="3" id="KW-1185">Reference proteome</keyword>
<accession>A0ABY5AVX3</accession>
<evidence type="ECO:0000256" key="1">
    <source>
        <dbReference type="SAM" id="MobiDB-lite"/>
    </source>
</evidence>